<dbReference type="EMBL" id="CAJPDR010000612">
    <property type="protein sequence ID" value="CAF9940619.1"/>
    <property type="molecule type" value="Genomic_DNA"/>
</dbReference>
<dbReference type="InterPro" id="IPR029063">
    <property type="entry name" value="SAM-dependent_MTases_sf"/>
</dbReference>
<evidence type="ECO:0000256" key="3">
    <source>
        <dbReference type="ARBA" id="ARBA00022679"/>
    </source>
</evidence>
<dbReference type="PANTHER" id="PTHR44942">
    <property type="entry name" value="METHYLTRANSF_11 DOMAIN-CONTAINING PROTEIN"/>
    <property type="match status" value="1"/>
</dbReference>
<reference evidence="5" key="1">
    <citation type="submission" date="2021-03" db="EMBL/GenBank/DDBJ databases">
        <authorList>
            <person name="Tagirdzhanova G."/>
        </authorList>
    </citation>
    <scope>NUCLEOTIDE SEQUENCE</scope>
</reference>
<sequence length="267" mass="30122">MGSKFMNRPDSENFWKVDADYTEFWDTHVSTRPNYSPFFYDVRYRHHAAHSSSYDLAHDVGSGAGQVAAELALQFSHVIASDNEEDHLTLTKRRVAPNFDSSRISYTHSRGEDLASKHAEASADMIAAAEVMVLMDPNEGLRSFAKLLKPGGTLATWFYGRPTFTDADLLAKGQPILDQIMVQLWTKVIRGSKPKRRWGFKRCADAMESWLDYVSFPADTGQDVQRFKWNTHGTLPFFGKEACGFDIEPVSNIAEGENVVVQKDPEF</sequence>
<dbReference type="InterPro" id="IPR051052">
    <property type="entry name" value="Diverse_substrate_MTase"/>
</dbReference>
<dbReference type="Pfam" id="PF08241">
    <property type="entry name" value="Methyltransf_11"/>
    <property type="match status" value="1"/>
</dbReference>
<keyword evidence="6" id="KW-1185">Reference proteome</keyword>
<name>A0A8H3J4V4_9LECA</name>
<protein>
    <recommendedName>
        <fullName evidence="4">Methyltransferase type 11 domain-containing protein</fullName>
    </recommendedName>
</protein>
<feature type="domain" description="Methyltransferase type 11" evidence="4">
    <location>
        <begin position="59"/>
        <end position="155"/>
    </location>
</feature>
<keyword evidence="3" id="KW-0808">Transferase</keyword>
<dbReference type="Proteomes" id="UP000664203">
    <property type="component" value="Unassembled WGS sequence"/>
</dbReference>
<dbReference type="Gene3D" id="3.40.50.150">
    <property type="entry name" value="Vaccinia Virus protein VP39"/>
    <property type="match status" value="1"/>
</dbReference>
<dbReference type="InterPro" id="IPR013216">
    <property type="entry name" value="Methyltransf_11"/>
</dbReference>
<gene>
    <name evidence="5" type="ORF">ALECFALPRED_008778</name>
</gene>
<evidence type="ECO:0000313" key="5">
    <source>
        <dbReference type="EMBL" id="CAF9940619.1"/>
    </source>
</evidence>
<evidence type="ECO:0000259" key="4">
    <source>
        <dbReference type="Pfam" id="PF08241"/>
    </source>
</evidence>
<dbReference type="OrthoDB" id="10004862at2759"/>
<evidence type="ECO:0000256" key="2">
    <source>
        <dbReference type="ARBA" id="ARBA00022603"/>
    </source>
</evidence>
<comment type="similarity">
    <text evidence="1">Belongs to the methyltransferase superfamily.</text>
</comment>
<proteinExistence type="inferred from homology"/>
<dbReference type="PANTHER" id="PTHR44942:SF4">
    <property type="entry name" value="METHYLTRANSFERASE TYPE 11 DOMAIN-CONTAINING PROTEIN"/>
    <property type="match status" value="1"/>
</dbReference>
<dbReference type="GO" id="GO:0032259">
    <property type="term" value="P:methylation"/>
    <property type="evidence" value="ECO:0007669"/>
    <property type="project" value="UniProtKB-KW"/>
</dbReference>
<dbReference type="SUPFAM" id="SSF53335">
    <property type="entry name" value="S-adenosyl-L-methionine-dependent methyltransferases"/>
    <property type="match status" value="1"/>
</dbReference>
<evidence type="ECO:0000313" key="6">
    <source>
        <dbReference type="Proteomes" id="UP000664203"/>
    </source>
</evidence>
<evidence type="ECO:0000256" key="1">
    <source>
        <dbReference type="ARBA" id="ARBA00008361"/>
    </source>
</evidence>
<keyword evidence="2" id="KW-0489">Methyltransferase</keyword>
<comment type="caution">
    <text evidence="5">The sequence shown here is derived from an EMBL/GenBank/DDBJ whole genome shotgun (WGS) entry which is preliminary data.</text>
</comment>
<accession>A0A8H3J4V4</accession>
<dbReference type="AlphaFoldDB" id="A0A8H3J4V4"/>
<organism evidence="5 6">
    <name type="scientific">Alectoria fallacina</name>
    <dbReference type="NCBI Taxonomy" id="1903189"/>
    <lineage>
        <taxon>Eukaryota</taxon>
        <taxon>Fungi</taxon>
        <taxon>Dikarya</taxon>
        <taxon>Ascomycota</taxon>
        <taxon>Pezizomycotina</taxon>
        <taxon>Lecanoromycetes</taxon>
        <taxon>OSLEUM clade</taxon>
        <taxon>Lecanoromycetidae</taxon>
        <taxon>Lecanorales</taxon>
        <taxon>Lecanorineae</taxon>
        <taxon>Parmeliaceae</taxon>
        <taxon>Alectoria</taxon>
    </lineage>
</organism>
<dbReference type="CDD" id="cd02440">
    <property type="entry name" value="AdoMet_MTases"/>
    <property type="match status" value="1"/>
</dbReference>
<dbReference type="GO" id="GO:0008757">
    <property type="term" value="F:S-adenosylmethionine-dependent methyltransferase activity"/>
    <property type="evidence" value="ECO:0007669"/>
    <property type="project" value="InterPro"/>
</dbReference>